<reference evidence="1" key="1">
    <citation type="submission" date="2016-06" db="UniProtKB">
        <authorList>
            <consortium name="WormBaseParasite"/>
        </authorList>
    </citation>
    <scope>IDENTIFICATION</scope>
</reference>
<protein>
    <submittedName>
        <fullName evidence="1">Ig-like domain-containing protein</fullName>
    </submittedName>
</protein>
<name>A0A183SBC3_SCHSO</name>
<dbReference type="AlphaFoldDB" id="A0A183SBC3"/>
<evidence type="ECO:0000313" key="1">
    <source>
        <dbReference type="WBParaSite" id="SSLN_0000157801-mRNA-1"/>
    </source>
</evidence>
<accession>A0A183SBC3</accession>
<sequence length="144" mass="16070">LPLLKLMTIHFWEDSNQPVGPSMLPTKSLTEEREGGRHATSLQNIPWEQEYESRQDIHYTVNLNQTGFEGGYLCIASVVGMDAARWSYMHLRVLDCGTEGRAASKPCVLNWGLLVTQAPAGFPFSLPVGNQFETTRMKPVCTSL</sequence>
<organism evidence="1">
    <name type="scientific">Schistocephalus solidus</name>
    <name type="common">Tapeworm</name>
    <dbReference type="NCBI Taxonomy" id="70667"/>
    <lineage>
        <taxon>Eukaryota</taxon>
        <taxon>Metazoa</taxon>
        <taxon>Spiralia</taxon>
        <taxon>Lophotrochozoa</taxon>
        <taxon>Platyhelminthes</taxon>
        <taxon>Cestoda</taxon>
        <taxon>Eucestoda</taxon>
        <taxon>Diphyllobothriidea</taxon>
        <taxon>Diphyllobothriidae</taxon>
        <taxon>Schistocephalus</taxon>
    </lineage>
</organism>
<proteinExistence type="predicted"/>
<dbReference type="WBParaSite" id="SSLN_0000157801-mRNA-1">
    <property type="protein sequence ID" value="SSLN_0000157801-mRNA-1"/>
    <property type="gene ID" value="SSLN_0000157801"/>
</dbReference>